<evidence type="ECO:0000313" key="11">
    <source>
        <dbReference type="EMBL" id="KKT69021.1"/>
    </source>
</evidence>
<dbReference type="SUPFAM" id="SSF56601">
    <property type="entry name" value="beta-lactamase/transpeptidase-like"/>
    <property type="match status" value="1"/>
</dbReference>
<dbReference type="InterPro" id="IPR001967">
    <property type="entry name" value="Peptidase_S11_N"/>
</dbReference>
<name>A0A0G1JBJ2_9BACT</name>
<feature type="active site" description="Proton acceptor" evidence="7">
    <location>
        <position position="108"/>
    </location>
</feature>
<keyword evidence="3" id="KW-0378">Hydrolase</keyword>
<evidence type="ECO:0000256" key="5">
    <source>
        <dbReference type="ARBA" id="ARBA00022984"/>
    </source>
</evidence>
<accession>A0A0G1JBJ2</accession>
<evidence type="ECO:0000313" key="12">
    <source>
        <dbReference type="Proteomes" id="UP000034154"/>
    </source>
</evidence>
<proteinExistence type="inferred from homology"/>
<evidence type="ECO:0000256" key="9">
    <source>
        <dbReference type="RuleBase" id="RU004016"/>
    </source>
</evidence>
<dbReference type="GO" id="GO:0071555">
    <property type="term" value="P:cell wall organization"/>
    <property type="evidence" value="ECO:0007669"/>
    <property type="project" value="UniProtKB-KW"/>
</dbReference>
<comment type="similarity">
    <text evidence="1 9">Belongs to the peptidase S11 family.</text>
</comment>
<keyword evidence="2" id="KW-0732">Signal</keyword>
<dbReference type="GO" id="GO:0009252">
    <property type="term" value="P:peptidoglycan biosynthetic process"/>
    <property type="evidence" value="ECO:0007669"/>
    <property type="project" value="UniProtKB-KW"/>
</dbReference>
<dbReference type="InterPro" id="IPR012338">
    <property type="entry name" value="Beta-lactam/transpept-like"/>
</dbReference>
<evidence type="ECO:0000256" key="4">
    <source>
        <dbReference type="ARBA" id="ARBA00022960"/>
    </source>
</evidence>
<evidence type="ECO:0000256" key="1">
    <source>
        <dbReference type="ARBA" id="ARBA00007164"/>
    </source>
</evidence>
<sequence length="323" mass="34452">MIYKALAEILLTASLLQIFPVDAGVIESYARFPESGNRPGVTIEEVLTARQPSLPMAENAIRAPKKIRPESMGVVTAAHSALVIDAASGAVLFEKNASAKRSIGSMTKLMTALVFLSGNPDLNSVAALESSDFREGGRQHVPVGKQITVKDLLLASLVSSDNSATASLVRLSGLTEGDFVARMNEKAAEIGMTSTTFSDPTGLSPENRSTTPDLVALLKAALQDENIRFATEQASATISDFEGTVYQLENTNELLDGFVNQEPYKIVGGKTGYLPEAGYCLGIEAQKDGGKNIFVVALGSDSSVGRLRDVKALTVWAYNTFEW</sequence>
<feature type="active site" description="Acyl-ester intermediate" evidence="7">
    <location>
        <position position="105"/>
    </location>
</feature>
<dbReference type="GO" id="GO:0008360">
    <property type="term" value="P:regulation of cell shape"/>
    <property type="evidence" value="ECO:0007669"/>
    <property type="project" value="UniProtKB-KW"/>
</dbReference>
<dbReference type="GO" id="GO:0009002">
    <property type="term" value="F:serine-type D-Ala-D-Ala carboxypeptidase activity"/>
    <property type="evidence" value="ECO:0007669"/>
    <property type="project" value="InterPro"/>
</dbReference>
<dbReference type="Gene3D" id="3.40.710.10">
    <property type="entry name" value="DD-peptidase/beta-lactamase superfamily"/>
    <property type="match status" value="1"/>
</dbReference>
<keyword evidence="6" id="KW-0961">Cell wall biogenesis/degradation</keyword>
<feature type="active site" evidence="7">
    <location>
        <position position="160"/>
    </location>
</feature>
<reference evidence="11 12" key="1">
    <citation type="journal article" date="2015" name="Nature">
        <title>rRNA introns, odd ribosomes, and small enigmatic genomes across a large radiation of phyla.</title>
        <authorList>
            <person name="Brown C.T."/>
            <person name="Hug L.A."/>
            <person name="Thomas B.C."/>
            <person name="Sharon I."/>
            <person name="Castelle C.J."/>
            <person name="Singh A."/>
            <person name="Wilkins M.J."/>
            <person name="Williams K.H."/>
            <person name="Banfield J.F."/>
        </authorList>
    </citation>
    <scope>NUCLEOTIDE SEQUENCE [LARGE SCALE GENOMIC DNA]</scope>
</reference>
<feature type="domain" description="Peptidase S11 D-alanyl-D-alanine carboxypeptidase A N-terminal" evidence="10">
    <location>
        <begin position="76"/>
        <end position="296"/>
    </location>
</feature>
<feature type="binding site" evidence="8">
    <location>
        <position position="270"/>
    </location>
    <ligand>
        <name>substrate</name>
    </ligand>
</feature>
<evidence type="ECO:0000256" key="2">
    <source>
        <dbReference type="ARBA" id="ARBA00022729"/>
    </source>
</evidence>
<evidence type="ECO:0000259" key="10">
    <source>
        <dbReference type="Pfam" id="PF00768"/>
    </source>
</evidence>
<keyword evidence="4" id="KW-0133">Cell shape</keyword>
<dbReference type="AlphaFoldDB" id="A0A0G1JBJ2"/>
<dbReference type="Pfam" id="PF00768">
    <property type="entry name" value="Peptidase_S11"/>
    <property type="match status" value="1"/>
</dbReference>
<organism evidence="11 12">
    <name type="scientific">Candidatus Uhrbacteria bacterium GW2011_GWF2_44_350</name>
    <dbReference type="NCBI Taxonomy" id="1619000"/>
    <lineage>
        <taxon>Bacteria</taxon>
        <taxon>Candidatus Uhriibacteriota</taxon>
    </lineage>
</organism>
<gene>
    <name evidence="11" type="ORF">UW63_C0064G0004</name>
</gene>
<evidence type="ECO:0000256" key="3">
    <source>
        <dbReference type="ARBA" id="ARBA00022801"/>
    </source>
</evidence>
<evidence type="ECO:0000256" key="6">
    <source>
        <dbReference type="ARBA" id="ARBA00023316"/>
    </source>
</evidence>
<dbReference type="InterPro" id="IPR018044">
    <property type="entry name" value="Peptidase_S11"/>
</dbReference>
<dbReference type="PANTHER" id="PTHR21581:SF6">
    <property type="entry name" value="TRAFFICKING PROTEIN PARTICLE COMPLEX SUBUNIT 12"/>
    <property type="match status" value="1"/>
</dbReference>
<evidence type="ECO:0000256" key="8">
    <source>
        <dbReference type="PIRSR" id="PIRSR618044-2"/>
    </source>
</evidence>
<protein>
    <submittedName>
        <fullName evidence="11">Murein-DD-endopeptidase, Serine peptidase, MEROPS family S11</fullName>
    </submittedName>
</protein>
<keyword evidence="5" id="KW-0573">Peptidoglycan synthesis</keyword>
<comment type="caution">
    <text evidence="11">The sequence shown here is derived from an EMBL/GenBank/DDBJ whole genome shotgun (WGS) entry which is preliminary data.</text>
</comment>
<dbReference type="PANTHER" id="PTHR21581">
    <property type="entry name" value="D-ALANYL-D-ALANINE CARBOXYPEPTIDASE"/>
    <property type="match status" value="1"/>
</dbReference>
<evidence type="ECO:0000256" key="7">
    <source>
        <dbReference type="PIRSR" id="PIRSR618044-1"/>
    </source>
</evidence>
<dbReference type="Proteomes" id="UP000034154">
    <property type="component" value="Unassembled WGS sequence"/>
</dbReference>
<dbReference type="PRINTS" id="PR00725">
    <property type="entry name" value="DADACBPTASE1"/>
</dbReference>
<dbReference type="EMBL" id="LCJB01000064">
    <property type="protein sequence ID" value="KKT69021.1"/>
    <property type="molecule type" value="Genomic_DNA"/>
</dbReference>
<dbReference type="GO" id="GO:0006508">
    <property type="term" value="P:proteolysis"/>
    <property type="evidence" value="ECO:0007669"/>
    <property type="project" value="InterPro"/>
</dbReference>